<evidence type="ECO:0000313" key="4">
    <source>
        <dbReference type="Proteomes" id="UP001153636"/>
    </source>
</evidence>
<dbReference type="InterPro" id="IPR057191">
    <property type="entry name" value="DUF7869"/>
</dbReference>
<keyword evidence="4" id="KW-1185">Reference proteome</keyword>
<dbReference type="Pfam" id="PF25273">
    <property type="entry name" value="DUF7869"/>
    <property type="match status" value="1"/>
</dbReference>
<feature type="compositionally biased region" description="Basic and acidic residues" evidence="1">
    <location>
        <begin position="106"/>
        <end position="123"/>
    </location>
</feature>
<proteinExistence type="predicted"/>
<dbReference type="AlphaFoldDB" id="A0A9P0G8Y2"/>
<feature type="region of interest" description="Disordered" evidence="1">
    <location>
        <begin position="104"/>
        <end position="138"/>
    </location>
</feature>
<reference evidence="3" key="1">
    <citation type="submission" date="2022-01" db="EMBL/GenBank/DDBJ databases">
        <authorList>
            <person name="King R."/>
        </authorList>
    </citation>
    <scope>NUCLEOTIDE SEQUENCE</scope>
</reference>
<dbReference type="OrthoDB" id="6732375at2759"/>
<sequence>MSLKTRLIMQNAKKICEVANEHDGSENKEVNLKKCEVSSNISGIGEKPLEHEIHFPELNAGPSSSYSKDPKDKHCVFTRNLLNNGKLQCVLRKCRQLNDTSLITDSKSKSDSEPFKPDDKSDEYLPTSEDSSDTGKNCEKKVKKTNTWKNNVAAIARQRGETYTNQRGKKIPRKSVNLGTLCNEGCKKKCSEKVRPEERREIFFSYYKLLDEDTKNMLPFKCMAYKVPARPQKNAARHKSASFTYKLAVNKTEVTVCKKAFCTLYEIGKKKVEYLQQSIKEGLHTPKPNRRGKHDNRPHRIADGIKQYTREHIKSFPAYESHYSRNKNSYKKYLSPMLNISKMYSLYHEKCAEGNKPPRFYIKYCTYSKIFSTEFNFSFGEPRSDTCSTYDSGQGNEEHREDRECAKSSGTVCYLTMDLQQTLHLPKLTTSKAFYLRQMWMYNLGIHSISKQGAKANFFTWTEDVAHRGISEICSSLLIMLEYNNLFQDNIISHLILWTDSCAGQNKNFLIICLYQYLILKGMCKIIDHKFPEVGNSYLDSDRDFGLIEKVLRRHETIFLPEEYRTIISQASKMNQLTDMSLHFRNFDDLATKLNVINRKKNTLGENVPFRDKIKWIRVCEFGSYMYKESFDPKTPFKKVNIIRNSRIPAPENVEIPRIGRKTGELSAKKIANLKSQLQYIKQPYRWFYNLVINEQEKA</sequence>
<feature type="region of interest" description="Disordered" evidence="1">
    <location>
        <begin position="280"/>
        <end position="299"/>
    </location>
</feature>
<accession>A0A9P0G8Y2</accession>
<organism evidence="3 4">
    <name type="scientific">Psylliodes chrysocephalus</name>
    <dbReference type="NCBI Taxonomy" id="3402493"/>
    <lineage>
        <taxon>Eukaryota</taxon>
        <taxon>Metazoa</taxon>
        <taxon>Ecdysozoa</taxon>
        <taxon>Arthropoda</taxon>
        <taxon>Hexapoda</taxon>
        <taxon>Insecta</taxon>
        <taxon>Pterygota</taxon>
        <taxon>Neoptera</taxon>
        <taxon>Endopterygota</taxon>
        <taxon>Coleoptera</taxon>
        <taxon>Polyphaga</taxon>
        <taxon>Cucujiformia</taxon>
        <taxon>Chrysomeloidea</taxon>
        <taxon>Chrysomelidae</taxon>
        <taxon>Galerucinae</taxon>
        <taxon>Alticini</taxon>
        <taxon>Psylliodes</taxon>
    </lineage>
</organism>
<evidence type="ECO:0000313" key="3">
    <source>
        <dbReference type="EMBL" id="CAH1106579.1"/>
    </source>
</evidence>
<dbReference type="PANTHER" id="PTHR10773">
    <property type="entry name" value="DNA-DIRECTED RNA POLYMERASES I, II, AND III SUBUNIT RPABC2"/>
    <property type="match status" value="1"/>
</dbReference>
<evidence type="ECO:0000256" key="1">
    <source>
        <dbReference type="SAM" id="MobiDB-lite"/>
    </source>
</evidence>
<feature type="compositionally biased region" description="Basic residues" evidence="1">
    <location>
        <begin position="287"/>
        <end position="297"/>
    </location>
</feature>
<dbReference type="Proteomes" id="UP001153636">
    <property type="component" value="Chromosome 2"/>
</dbReference>
<feature type="domain" description="DUF7869" evidence="2">
    <location>
        <begin position="452"/>
        <end position="581"/>
    </location>
</feature>
<protein>
    <recommendedName>
        <fullName evidence="2">DUF7869 domain-containing protein</fullName>
    </recommendedName>
</protein>
<gene>
    <name evidence="3" type="ORF">PSYICH_LOCUS6654</name>
</gene>
<evidence type="ECO:0000259" key="2">
    <source>
        <dbReference type="Pfam" id="PF25273"/>
    </source>
</evidence>
<dbReference type="PANTHER" id="PTHR10773:SF19">
    <property type="match status" value="1"/>
</dbReference>
<name>A0A9P0G8Y2_9CUCU</name>
<dbReference type="EMBL" id="OV651814">
    <property type="protein sequence ID" value="CAH1106579.1"/>
    <property type="molecule type" value="Genomic_DNA"/>
</dbReference>